<dbReference type="EMBL" id="FQNC01000069">
    <property type="protein sequence ID" value="SGZ09146.1"/>
    <property type="molecule type" value="Genomic_DNA"/>
</dbReference>
<dbReference type="Proteomes" id="UP000249464">
    <property type="component" value="Unassembled WGS sequence"/>
</dbReference>
<keyword evidence="2" id="KW-1185">Reference proteome</keyword>
<protein>
    <submittedName>
        <fullName evidence="1">BQ5605_C030g10846 protein</fullName>
    </submittedName>
</protein>
<organism evidence="1 2">
    <name type="scientific">Microbotryum silenes-dioicae</name>
    <dbReference type="NCBI Taxonomy" id="796604"/>
    <lineage>
        <taxon>Eukaryota</taxon>
        <taxon>Fungi</taxon>
        <taxon>Dikarya</taxon>
        <taxon>Basidiomycota</taxon>
        <taxon>Pucciniomycotina</taxon>
        <taxon>Microbotryomycetes</taxon>
        <taxon>Microbotryales</taxon>
        <taxon>Microbotryaceae</taxon>
        <taxon>Microbotryum</taxon>
    </lineage>
</organism>
<evidence type="ECO:0000313" key="2">
    <source>
        <dbReference type="Proteomes" id="UP000249464"/>
    </source>
</evidence>
<reference evidence="1 2" key="1">
    <citation type="submission" date="2016-11" db="EMBL/GenBank/DDBJ databases">
        <authorList>
            <person name="Jaros S."/>
            <person name="Januszkiewicz K."/>
            <person name="Wedrychowicz H."/>
        </authorList>
    </citation>
    <scope>NUCLEOTIDE SEQUENCE [LARGE SCALE GENOMIC DNA]</scope>
</reference>
<accession>A0A2X0MLJ5</accession>
<dbReference type="AlphaFoldDB" id="A0A2X0MLJ5"/>
<sequence>MVGTFEGSLLLILSQTTSRIQYLILSDSHFLRASILVRRRLQSPVSSLSISFSYSVSVLGHHRP</sequence>
<gene>
    <name evidence="1" type="primary">BQ5605_C030g10846</name>
    <name evidence="1" type="ORF">BQ5605_C030G10846</name>
</gene>
<evidence type="ECO:0000313" key="1">
    <source>
        <dbReference type="EMBL" id="SGZ09146.1"/>
    </source>
</evidence>
<proteinExistence type="predicted"/>
<name>A0A2X0MLJ5_9BASI</name>